<organism evidence="4 5">
    <name type="scientific">Saponaria officinalis</name>
    <name type="common">Common soapwort</name>
    <name type="synonym">Lychnis saponaria</name>
    <dbReference type="NCBI Taxonomy" id="3572"/>
    <lineage>
        <taxon>Eukaryota</taxon>
        <taxon>Viridiplantae</taxon>
        <taxon>Streptophyta</taxon>
        <taxon>Embryophyta</taxon>
        <taxon>Tracheophyta</taxon>
        <taxon>Spermatophyta</taxon>
        <taxon>Magnoliopsida</taxon>
        <taxon>eudicotyledons</taxon>
        <taxon>Gunneridae</taxon>
        <taxon>Pentapetalae</taxon>
        <taxon>Caryophyllales</taxon>
        <taxon>Caryophyllaceae</taxon>
        <taxon>Caryophylleae</taxon>
        <taxon>Saponaria</taxon>
    </lineage>
</organism>
<accession>A0AAW1K976</accession>
<protein>
    <recommendedName>
        <fullName evidence="6">Pentatricopeptide repeat-containing protein</fullName>
    </recommendedName>
</protein>
<proteinExistence type="inferred from homology"/>
<feature type="repeat" description="PPR" evidence="3">
    <location>
        <begin position="336"/>
        <end position="370"/>
    </location>
</feature>
<dbReference type="PANTHER" id="PTHR47447:SF17">
    <property type="entry name" value="OS12G0638900 PROTEIN"/>
    <property type="match status" value="1"/>
</dbReference>
<keyword evidence="2" id="KW-0677">Repeat</keyword>
<reference evidence="4 5" key="1">
    <citation type="submission" date="2024-03" db="EMBL/GenBank/DDBJ databases">
        <title>WGS assembly of Saponaria officinalis var. Norfolk2.</title>
        <authorList>
            <person name="Jenkins J."/>
            <person name="Shu S."/>
            <person name="Grimwood J."/>
            <person name="Barry K."/>
            <person name="Goodstein D."/>
            <person name="Schmutz J."/>
            <person name="Leebens-Mack J."/>
            <person name="Osbourn A."/>
        </authorList>
    </citation>
    <scope>NUCLEOTIDE SEQUENCE [LARGE SCALE GENOMIC DNA]</scope>
    <source>
        <strain evidence="5">cv. Norfolk2</strain>
        <strain evidence="4">JIC</strain>
        <tissue evidence="4">Leaf</tissue>
    </source>
</reference>
<evidence type="ECO:0008006" key="6">
    <source>
        <dbReference type="Google" id="ProtNLM"/>
    </source>
</evidence>
<feature type="repeat" description="PPR" evidence="3">
    <location>
        <begin position="231"/>
        <end position="265"/>
    </location>
</feature>
<dbReference type="Proteomes" id="UP001443914">
    <property type="component" value="Unassembled WGS sequence"/>
</dbReference>
<dbReference type="AlphaFoldDB" id="A0AAW1K976"/>
<dbReference type="EMBL" id="JBDFQZ010000006">
    <property type="protein sequence ID" value="KAK9714194.1"/>
    <property type="molecule type" value="Genomic_DNA"/>
</dbReference>
<evidence type="ECO:0000256" key="3">
    <source>
        <dbReference type="PROSITE-ProRule" id="PRU00708"/>
    </source>
</evidence>
<name>A0AAW1K976_SAPOF</name>
<evidence type="ECO:0000313" key="4">
    <source>
        <dbReference type="EMBL" id="KAK9714194.1"/>
    </source>
</evidence>
<dbReference type="EMBL" id="JBDFQZ010000006">
    <property type="protein sequence ID" value="KAK9714193.1"/>
    <property type="molecule type" value="Genomic_DNA"/>
</dbReference>
<dbReference type="NCBIfam" id="TIGR00756">
    <property type="entry name" value="PPR"/>
    <property type="match status" value="3"/>
</dbReference>
<keyword evidence="5" id="KW-1185">Reference proteome</keyword>
<comment type="caution">
    <text evidence="4">The sequence shown here is derived from an EMBL/GenBank/DDBJ whole genome shotgun (WGS) entry which is preliminary data.</text>
</comment>
<sequence>MLTTSRTLWSSNRKQSITFLIYSLGTHSILPRNSYHQCRGLHLRRSFGFWKKFDGFESNSCIFRHNSINIYVASLLGGFQILGGFAVLSSFKSSVKSIVTQSCPDKAEPTNEFVNQVVCTIENTSSIREIRNEIGRLCRCESVSAIANLLKLLHIKQIVLKSDALEILLTATSKHNNIELSLQIFKDLLTSSECLSSRSYCNFAKAFTNTDDCELLLNFITEVANGVFHNNVLILNRIIFSFAETRQIKKALHIFEYMKILKCKPDLFTYNTILGILGRAGQLDEMLLEFASMKEANIIPDIVTYNTLLNFMQKFGRFDLCLAFMREMDGKGLVLDLRTYTTLIESFGRSGRMEEALKLFDAMKQGNVRPSVYIYRSLINNLKKMGKLETANSLLNEMNCSLPNLIGPKDFKRKSR</sequence>
<feature type="repeat" description="PPR" evidence="3">
    <location>
        <begin position="301"/>
        <end position="335"/>
    </location>
</feature>
<dbReference type="PANTHER" id="PTHR47447">
    <property type="entry name" value="OS03G0856100 PROTEIN"/>
    <property type="match status" value="1"/>
</dbReference>
<evidence type="ECO:0000256" key="1">
    <source>
        <dbReference type="ARBA" id="ARBA00007626"/>
    </source>
</evidence>
<evidence type="ECO:0000256" key="2">
    <source>
        <dbReference type="ARBA" id="ARBA00022737"/>
    </source>
</evidence>
<feature type="repeat" description="PPR" evidence="3">
    <location>
        <begin position="266"/>
        <end position="300"/>
    </location>
</feature>
<gene>
    <name evidence="4" type="ORF">RND81_06G078600</name>
</gene>
<dbReference type="PROSITE" id="PS51375">
    <property type="entry name" value="PPR"/>
    <property type="match status" value="4"/>
</dbReference>
<comment type="similarity">
    <text evidence="1">Belongs to the PPR family. P subfamily.</text>
</comment>
<dbReference type="InterPro" id="IPR011990">
    <property type="entry name" value="TPR-like_helical_dom_sf"/>
</dbReference>
<evidence type="ECO:0000313" key="5">
    <source>
        <dbReference type="Proteomes" id="UP001443914"/>
    </source>
</evidence>
<dbReference type="Gene3D" id="1.25.40.10">
    <property type="entry name" value="Tetratricopeptide repeat domain"/>
    <property type="match status" value="2"/>
</dbReference>
<dbReference type="InterPro" id="IPR002885">
    <property type="entry name" value="PPR_rpt"/>
</dbReference>
<dbReference type="Pfam" id="PF13041">
    <property type="entry name" value="PPR_2"/>
    <property type="match status" value="2"/>
</dbReference>